<organism evidence="7 8">
    <name type="scientific">Methanimicrococcus hacksteinii</name>
    <dbReference type="NCBI Taxonomy" id="3028293"/>
    <lineage>
        <taxon>Archaea</taxon>
        <taxon>Methanobacteriati</taxon>
        <taxon>Methanobacteriota</taxon>
        <taxon>Stenosarchaea group</taxon>
        <taxon>Methanomicrobia</taxon>
        <taxon>Methanosarcinales</taxon>
        <taxon>Methanosarcinaceae</taxon>
        <taxon>Methanimicrococcus</taxon>
    </lineage>
</organism>
<comment type="cofactor">
    <cofactor evidence="1">
        <name>FMN</name>
        <dbReference type="ChEBI" id="CHEBI:58210"/>
    </cofactor>
</comment>
<evidence type="ECO:0000313" key="7">
    <source>
        <dbReference type="EMBL" id="MDV0445634.1"/>
    </source>
</evidence>
<dbReference type="Pfam" id="PF03358">
    <property type="entry name" value="FMN_red"/>
    <property type="match status" value="1"/>
</dbReference>
<sequence length="178" mass="19170">MKIIGITASPHENGNTATLVKKSLEDVAAKGAETEYIDLAKLTIHPCKGCNYCKAHDTCVQKDDFAGVMEKFVGADGILMGSPVYFFDITAQEKVFIDRLYACVDGQSQSRIPPGKKMGFIYSQSTPDRNAFDANLDKYNQVAGMLGIEPVGKFVSVGNVSENPAEIDGAVAIAEKLL</sequence>
<name>A0ABU3VQD7_9EURY</name>
<dbReference type="InterPro" id="IPR051796">
    <property type="entry name" value="ISF_SsuE-like"/>
</dbReference>
<comment type="caution">
    <text evidence="7">The sequence shown here is derived from an EMBL/GenBank/DDBJ whole genome shotgun (WGS) entry which is preliminary data.</text>
</comment>
<evidence type="ECO:0000256" key="3">
    <source>
        <dbReference type="ARBA" id="ARBA00022630"/>
    </source>
</evidence>
<evidence type="ECO:0000259" key="6">
    <source>
        <dbReference type="Pfam" id="PF03358"/>
    </source>
</evidence>
<proteinExistence type="inferred from homology"/>
<dbReference type="InterPro" id="IPR005025">
    <property type="entry name" value="FMN_Rdtase-like_dom"/>
</dbReference>
<evidence type="ECO:0000256" key="2">
    <source>
        <dbReference type="ARBA" id="ARBA00001966"/>
    </source>
</evidence>
<evidence type="ECO:0000256" key="5">
    <source>
        <dbReference type="ARBA" id="ARBA00038292"/>
    </source>
</evidence>
<dbReference type="EMBL" id="JAWDKC010000020">
    <property type="protein sequence ID" value="MDV0445634.1"/>
    <property type="molecule type" value="Genomic_DNA"/>
</dbReference>
<keyword evidence="4" id="KW-0288">FMN</keyword>
<dbReference type="RefSeq" id="WP_318786056.1">
    <property type="nucleotide sequence ID" value="NZ_JAWDKC010000020.1"/>
</dbReference>
<evidence type="ECO:0000256" key="1">
    <source>
        <dbReference type="ARBA" id="ARBA00001917"/>
    </source>
</evidence>
<feature type="domain" description="NADPH-dependent FMN reductase-like" evidence="6">
    <location>
        <begin position="1"/>
        <end position="159"/>
    </location>
</feature>
<dbReference type="PANTHER" id="PTHR43278:SF2">
    <property type="entry name" value="IRON-SULFUR FLAVOPROTEIN"/>
    <property type="match status" value="1"/>
</dbReference>
<gene>
    <name evidence="7" type="ORF">MmiAt1_12230</name>
</gene>
<dbReference type="Gene3D" id="3.40.50.360">
    <property type="match status" value="1"/>
</dbReference>
<keyword evidence="3" id="KW-0285">Flavoprotein</keyword>
<comment type="cofactor">
    <cofactor evidence="2">
        <name>[4Fe-4S] cluster</name>
        <dbReference type="ChEBI" id="CHEBI:49883"/>
    </cofactor>
</comment>
<evidence type="ECO:0000256" key="4">
    <source>
        <dbReference type="ARBA" id="ARBA00022643"/>
    </source>
</evidence>
<comment type="similarity">
    <text evidence="5">Belongs to the SsuE family. Isf subfamily.</text>
</comment>
<accession>A0ABU3VQD7</accession>
<dbReference type="InterPro" id="IPR029039">
    <property type="entry name" value="Flavoprotein-like_sf"/>
</dbReference>
<keyword evidence="8" id="KW-1185">Reference proteome</keyword>
<dbReference type="SUPFAM" id="SSF52218">
    <property type="entry name" value="Flavoproteins"/>
    <property type="match status" value="1"/>
</dbReference>
<dbReference type="Proteomes" id="UP001272052">
    <property type="component" value="Unassembled WGS sequence"/>
</dbReference>
<reference evidence="7 8" key="1">
    <citation type="submission" date="2023-06" db="EMBL/GenBank/DDBJ databases">
        <title>Genome sequence of Methanimicrococcus sp. At1.</title>
        <authorList>
            <person name="Protasov E."/>
            <person name="Platt K."/>
            <person name="Poehlein A."/>
            <person name="Daniel R."/>
            <person name="Brune A."/>
        </authorList>
    </citation>
    <scope>NUCLEOTIDE SEQUENCE [LARGE SCALE GENOMIC DNA]</scope>
    <source>
        <strain evidence="7 8">At1</strain>
    </source>
</reference>
<protein>
    <recommendedName>
        <fullName evidence="6">NADPH-dependent FMN reductase-like domain-containing protein</fullName>
    </recommendedName>
</protein>
<evidence type="ECO:0000313" key="8">
    <source>
        <dbReference type="Proteomes" id="UP001272052"/>
    </source>
</evidence>
<dbReference type="PANTHER" id="PTHR43278">
    <property type="entry name" value="NAD(P)H-DEPENDENT FMN-CONTAINING OXIDOREDUCTASE YWQN-RELATED"/>
    <property type="match status" value="1"/>
</dbReference>